<feature type="transmembrane region" description="Helical" evidence="2">
    <location>
        <begin position="6"/>
        <end position="27"/>
    </location>
</feature>
<organism evidence="3 4">
    <name type="scientific">Candida parapsilosis</name>
    <name type="common">Yeast</name>
    <dbReference type="NCBI Taxonomy" id="5480"/>
    <lineage>
        <taxon>Eukaryota</taxon>
        <taxon>Fungi</taxon>
        <taxon>Dikarya</taxon>
        <taxon>Ascomycota</taxon>
        <taxon>Saccharomycotina</taxon>
        <taxon>Pichiomycetes</taxon>
        <taxon>Debaryomycetaceae</taxon>
        <taxon>Candida/Lodderomyces clade</taxon>
        <taxon>Candida</taxon>
    </lineage>
</organism>
<dbReference type="AlphaFoldDB" id="A0A8X7NKG8"/>
<gene>
    <name evidence="3" type="ORF">FOB60_004635</name>
</gene>
<feature type="region of interest" description="Disordered" evidence="1">
    <location>
        <begin position="132"/>
        <end position="178"/>
    </location>
</feature>
<reference evidence="3" key="1">
    <citation type="submission" date="2020-03" db="EMBL/GenBank/DDBJ databases">
        <title>FDA dAtabase for Regulatory Grade micrObial Sequences (FDA-ARGOS): Supporting development and validation of Infectious Disease Dx tests.</title>
        <authorList>
            <person name="Campos J."/>
            <person name="Goldberg B."/>
            <person name="Tallon L."/>
            <person name="Sadzewicz L."/>
            <person name="Vavikolanu K."/>
            <person name="Mehta A."/>
            <person name="Aluvathingal J."/>
            <person name="Nadendla S."/>
            <person name="Nandy P."/>
            <person name="Geyer C."/>
            <person name="Yan Y."/>
            <person name="Sichtig H."/>
        </authorList>
    </citation>
    <scope>NUCLEOTIDE SEQUENCE [LARGE SCALE GENOMIC DNA]</scope>
    <source>
        <strain evidence="3">FDAARGOS_652</strain>
    </source>
</reference>
<keyword evidence="2" id="KW-0472">Membrane</keyword>
<evidence type="ECO:0000313" key="4">
    <source>
        <dbReference type="Proteomes" id="UP000590412"/>
    </source>
</evidence>
<evidence type="ECO:0000256" key="1">
    <source>
        <dbReference type="SAM" id="MobiDB-lite"/>
    </source>
</evidence>
<comment type="caution">
    <text evidence="3">The sequence shown here is derived from an EMBL/GenBank/DDBJ whole genome shotgun (WGS) entry which is preliminary data.</text>
</comment>
<accession>A0A8X7NKG8</accession>
<evidence type="ECO:0000256" key="2">
    <source>
        <dbReference type="SAM" id="Phobius"/>
    </source>
</evidence>
<evidence type="ECO:0000313" key="3">
    <source>
        <dbReference type="EMBL" id="KAF6047099.1"/>
    </source>
</evidence>
<sequence length="178" mass="20041">MTSILSSIVGIIISLLIINGIQFSLWLSQKSKQNQQKPGNRISETVNHNQRSTVRSSRPRHEAAENFCTADQSNSQNETFADFRARLLSARDVTGPQSEVSVGSFTQKKDGKQLRMKFREVKERAKNRIQTVTDKYSTKVRKAGRRSSSVSTNSTVEDDSSKTPHYDDDDPPPPYSLH</sequence>
<proteinExistence type="predicted"/>
<protein>
    <submittedName>
        <fullName evidence="3">Uncharacterized protein</fullName>
    </submittedName>
</protein>
<feature type="compositionally biased region" description="Polar residues" evidence="1">
    <location>
        <begin position="35"/>
        <end position="56"/>
    </location>
</feature>
<feature type="region of interest" description="Disordered" evidence="1">
    <location>
        <begin position="35"/>
        <end position="65"/>
    </location>
</feature>
<dbReference type="OrthoDB" id="4026426at2759"/>
<dbReference type="Proteomes" id="UP000590412">
    <property type="component" value="Unassembled WGS sequence"/>
</dbReference>
<dbReference type="EMBL" id="JABWAB010000007">
    <property type="protein sequence ID" value="KAF6047099.1"/>
    <property type="molecule type" value="Genomic_DNA"/>
</dbReference>
<keyword evidence="2" id="KW-1133">Transmembrane helix</keyword>
<keyword evidence="2" id="KW-0812">Transmembrane</keyword>
<name>A0A8X7NKG8_CANPA</name>